<evidence type="ECO:0008006" key="8">
    <source>
        <dbReference type="Google" id="ProtNLM"/>
    </source>
</evidence>
<dbReference type="Pfam" id="PF00654">
    <property type="entry name" value="Voltage_CLC"/>
    <property type="match status" value="1"/>
</dbReference>
<feature type="transmembrane region" description="Helical" evidence="5">
    <location>
        <begin position="217"/>
        <end position="239"/>
    </location>
</feature>
<feature type="transmembrane region" description="Helical" evidence="5">
    <location>
        <begin position="92"/>
        <end position="112"/>
    </location>
</feature>
<dbReference type="AlphaFoldDB" id="G9WMP4"/>
<dbReference type="PRINTS" id="PR00762">
    <property type="entry name" value="CLCHANNEL"/>
</dbReference>
<dbReference type="GO" id="GO:0015108">
    <property type="term" value="F:chloride transmembrane transporter activity"/>
    <property type="evidence" value="ECO:0007669"/>
    <property type="project" value="InterPro"/>
</dbReference>
<dbReference type="PANTHER" id="PTHR43427">
    <property type="entry name" value="CHLORIDE CHANNEL PROTEIN CLC-E"/>
    <property type="match status" value="1"/>
</dbReference>
<feature type="transmembrane region" description="Helical" evidence="5">
    <location>
        <begin position="297"/>
        <end position="316"/>
    </location>
</feature>
<dbReference type="GO" id="GO:0016020">
    <property type="term" value="C:membrane"/>
    <property type="evidence" value="ECO:0007669"/>
    <property type="project" value="UniProtKB-SubCell"/>
</dbReference>
<feature type="transmembrane region" description="Helical" evidence="5">
    <location>
        <begin position="349"/>
        <end position="374"/>
    </location>
</feature>
<evidence type="ECO:0000313" key="7">
    <source>
        <dbReference type="Proteomes" id="UP000018461"/>
    </source>
</evidence>
<dbReference type="Gene3D" id="1.10.3080.10">
    <property type="entry name" value="Clc chloride channel"/>
    <property type="match status" value="1"/>
</dbReference>
<dbReference type="HOGENOM" id="CLU_015263_1_1_9"/>
<dbReference type="InterPro" id="IPR014743">
    <property type="entry name" value="Cl-channel_core"/>
</dbReference>
<evidence type="ECO:0000256" key="4">
    <source>
        <dbReference type="ARBA" id="ARBA00023136"/>
    </source>
</evidence>
<dbReference type="SUPFAM" id="SSF81340">
    <property type="entry name" value="Clc chloride channel"/>
    <property type="match status" value="1"/>
</dbReference>
<keyword evidence="2 5" id="KW-0812">Transmembrane</keyword>
<dbReference type="STRING" id="796943.HMPREF9625_00627"/>
<reference evidence="6" key="2">
    <citation type="submission" date="2013-03" db="EMBL/GenBank/DDBJ databases">
        <title>The Genome Sequence of Oribacterium sp. ACB1.</title>
        <authorList>
            <consortium name="The Broad Institute Genomics Platform"/>
            <consortium name="The Broad Institute Genome Sequencing Center for Infectious Disease"/>
            <person name="Earl A."/>
            <person name="Ward D."/>
            <person name="Feldgarden M."/>
            <person name="Gevers D."/>
            <person name="Sizova M."/>
            <person name="Hazen A."/>
            <person name="Epstein S."/>
            <person name="Walker B."/>
            <person name="Young S."/>
            <person name="Zeng Q."/>
            <person name="Gargeya S."/>
            <person name="Fitzgerald M."/>
            <person name="Haas B."/>
            <person name="Abouelleil A."/>
            <person name="Allen A.W."/>
            <person name="Alvarado L."/>
            <person name="Arachchi H.M."/>
            <person name="Berlin A.M."/>
            <person name="Chapman S.B."/>
            <person name="Gainer-Dewar J."/>
            <person name="Goldberg J."/>
            <person name="Griggs A."/>
            <person name="Gujja S."/>
            <person name="Hansen M."/>
            <person name="Howarth C."/>
            <person name="Imamovic A."/>
            <person name="Ireland A."/>
            <person name="Larimer J."/>
            <person name="McCowan C."/>
            <person name="Murphy C."/>
            <person name="Pearson M."/>
            <person name="Poon T.W."/>
            <person name="Priest M."/>
            <person name="Roberts A."/>
            <person name="Saif S."/>
            <person name="Shea T."/>
            <person name="Sisk P."/>
            <person name="Sykes S."/>
            <person name="Wortman J."/>
            <person name="Nusbaum C."/>
            <person name="Birren B."/>
        </authorList>
    </citation>
    <scope>NUCLEOTIDE SEQUENCE [LARGE SCALE GENOMIC DNA]</scope>
    <source>
        <strain evidence="6">ACB1</strain>
    </source>
</reference>
<feature type="transmembrane region" description="Helical" evidence="5">
    <location>
        <begin position="322"/>
        <end position="342"/>
    </location>
</feature>
<evidence type="ECO:0000256" key="5">
    <source>
        <dbReference type="SAM" id="Phobius"/>
    </source>
</evidence>
<accession>G9WMP4</accession>
<dbReference type="PANTHER" id="PTHR43427:SF12">
    <property type="entry name" value="CHLORIDE TRANSPORTER"/>
    <property type="match status" value="1"/>
</dbReference>
<comment type="caution">
    <text evidence="6">The sequence shown here is derived from an EMBL/GenBank/DDBJ whole genome shotgun (WGS) entry which is preliminary data.</text>
</comment>
<feature type="transmembrane region" description="Helical" evidence="5">
    <location>
        <begin position="177"/>
        <end position="196"/>
    </location>
</feature>
<protein>
    <recommendedName>
        <fullName evidence="8">Chloride channel protein</fullName>
    </recommendedName>
</protein>
<keyword evidence="3 5" id="KW-1133">Transmembrane helix</keyword>
<feature type="transmembrane region" description="Helical" evidence="5">
    <location>
        <begin position="53"/>
        <end position="71"/>
    </location>
</feature>
<keyword evidence="4 5" id="KW-0472">Membrane</keyword>
<reference evidence="6" key="1">
    <citation type="submission" date="2011-08" db="EMBL/GenBank/DDBJ databases">
        <authorList>
            <consortium name="The Broad Institute Genome Sequencing Platform"/>
            <person name="Earl A."/>
            <person name="Ward D."/>
            <person name="Feldgarden M."/>
            <person name="Gevers D."/>
            <person name="Sizova M."/>
            <person name="Hazen A."/>
            <person name="Epstein S."/>
            <person name="Young S.K."/>
            <person name="Zeng Q."/>
            <person name="Gargeya S."/>
            <person name="Fitzgerald M."/>
            <person name="Haas B."/>
            <person name="Abouelleil A."/>
            <person name="Alvarado L."/>
            <person name="Arachchi H.M."/>
            <person name="Berlin A."/>
            <person name="Brown A."/>
            <person name="Chapman S.B."/>
            <person name="Chen Z."/>
            <person name="Dunbar C."/>
            <person name="Freedman E."/>
            <person name="Gearin G."/>
            <person name="Gellesch M."/>
            <person name="Goldberg J."/>
            <person name="Griggs A."/>
            <person name="Gujja S."/>
            <person name="Heiman D."/>
            <person name="Howarth C."/>
            <person name="Larson L."/>
            <person name="Lui A."/>
            <person name="MacDonald P.J.P."/>
            <person name="Montmayeur A."/>
            <person name="Murphy C."/>
            <person name="Neiman D."/>
            <person name="Pearson M."/>
            <person name="Priest M."/>
            <person name="Roberts A."/>
            <person name="Saif S."/>
            <person name="Shea T."/>
            <person name="Shenoy N."/>
            <person name="Sisk P."/>
            <person name="Stolte C."/>
            <person name="Sykes S."/>
            <person name="Wortman J."/>
            <person name="Nusbaum C."/>
            <person name="Birren B."/>
        </authorList>
    </citation>
    <scope>NUCLEOTIDE SEQUENCE</scope>
    <source>
        <strain evidence="6">ACB1</strain>
    </source>
</reference>
<organism evidence="6 7">
    <name type="scientific">Oribacterium parvum ACB1</name>
    <dbReference type="NCBI Taxonomy" id="796943"/>
    <lineage>
        <taxon>Bacteria</taxon>
        <taxon>Bacillati</taxon>
        <taxon>Bacillota</taxon>
        <taxon>Clostridia</taxon>
        <taxon>Lachnospirales</taxon>
        <taxon>Lachnospiraceae</taxon>
        <taxon>Oribacterium</taxon>
    </lineage>
</organism>
<dbReference type="Proteomes" id="UP000018461">
    <property type="component" value="Unassembled WGS sequence"/>
</dbReference>
<evidence type="ECO:0000256" key="3">
    <source>
        <dbReference type="ARBA" id="ARBA00022989"/>
    </source>
</evidence>
<dbReference type="EMBL" id="AFZC02000003">
    <property type="protein sequence ID" value="EHL11797.1"/>
    <property type="molecule type" value="Genomic_DNA"/>
</dbReference>
<dbReference type="InterPro" id="IPR001807">
    <property type="entry name" value="ClC"/>
</dbReference>
<evidence type="ECO:0000313" key="6">
    <source>
        <dbReference type="EMBL" id="EHL11797.1"/>
    </source>
</evidence>
<dbReference type="InterPro" id="IPR050368">
    <property type="entry name" value="ClC-type_chloride_channel"/>
</dbReference>
<feature type="transmembrane region" description="Helical" evidence="5">
    <location>
        <begin position="16"/>
        <end position="37"/>
    </location>
</feature>
<gene>
    <name evidence="6" type="ORF">HMPREF9625_00627</name>
</gene>
<feature type="transmembrane region" description="Helical" evidence="5">
    <location>
        <begin position="259"/>
        <end position="276"/>
    </location>
</feature>
<evidence type="ECO:0000256" key="1">
    <source>
        <dbReference type="ARBA" id="ARBA00004141"/>
    </source>
</evidence>
<sequence>MKELEKKLISTYGNGIKWLAIGLFTGGVVGTVSAYFAKGIQIVGGLRAANPKLIGLLPLAGLIIVLSYRLFSVKNPKGTNLVLESIQNGETLPSYMAPLIVFATLISHFFGASVGREGAALQLGSSMGSTIGKFLHIKEQERRRMMMCGMSAAFSGLFGTPLAAAVLSMEICTVGHMYYTALLPCTISALVAHFFAEKVVMVSEPELNLTTVSEITWKSALACIALAIIASLVSILFIVTAHKVKAIFTKYVQNNYIRIFLSGSIIVLATLLLGNTDYNGTGMEIIVKTISEPGYKVFALAFLLKILFTAVSLGGGYQGGEIVPSLFIGATLGNALTVFLPLEPGLCAALGMASVFCAVTNCPLATLLICFELFGFQASSYFILAIAISYLCSGNYGLYHTQKILFSKTEEKEINELAH</sequence>
<proteinExistence type="predicted"/>
<dbReference type="PATRIC" id="fig|796943.3.peg.1024"/>
<name>G9WMP4_9FIRM</name>
<evidence type="ECO:0000256" key="2">
    <source>
        <dbReference type="ARBA" id="ARBA00022692"/>
    </source>
</evidence>
<comment type="subcellular location">
    <subcellularLocation>
        <location evidence="1">Membrane</location>
        <topology evidence="1">Multi-pass membrane protein</topology>
    </subcellularLocation>
</comment>
<keyword evidence="7" id="KW-1185">Reference proteome</keyword>
<feature type="transmembrane region" description="Helical" evidence="5">
    <location>
        <begin position="147"/>
        <end position="171"/>
    </location>
</feature>
<feature type="transmembrane region" description="Helical" evidence="5">
    <location>
        <begin position="380"/>
        <end position="399"/>
    </location>
</feature>